<feature type="active site" description="Proton acceptor" evidence="5">
    <location>
        <position position="277"/>
    </location>
</feature>
<evidence type="ECO:0000256" key="2">
    <source>
        <dbReference type="ARBA" id="ARBA00023175"/>
    </source>
</evidence>
<dbReference type="PROSITE" id="PS50067">
    <property type="entry name" value="KINESIN_MOTOR_2"/>
    <property type="match status" value="1"/>
</dbReference>
<evidence type="ECO:0000259" key="8">
    <source>
        <dbReference type="PROSITE" id="PS50067"/>
    </source>
</evidence>
<evidence type="ECO:0000256" key="1">
    <source>
        <dbReference type="ARBA" id="ARBA00005652"/>
    </source>
</evidence>
<evidence type="ECO:0000313" key="10">
    <source>
        <dbReference type="Proteomes" id="UP000235145"/>
    </source>
</evidence>
<keyword evidence="10" id="KW-1185">Reference proteome</keyword>
<keyword evidence="4 7" id="KW-0624">Polysaccharide degradation</keyword>
<dbReference type="GO" id="GO:0000272">
    <property type="term" value="P:polysaccharide catabolic process"/>
    <property type="evidence" value="ECO:0007669"/>
    <property type="project" value="UniProtKB-KW"/>
</dbReference>
<keyword evidence="7" id="KW-0378">Hydrolase</keyword>
<protein>
    <recommendedName>
        <fullName evidence="7">Beta-amylase</fullName>
        <ecNumber evidence="7">3.2.1.2</ecNumber>
    </recommendedName>
</protein>
<comment type="caution">
    <text evidence="9">The sequence shown here is derived from an EMBL/GenBank/DDBJ whole genome shotgun (WGS) entry which is preliminary data.</text>
</comment>
<evidence type="ECO:0000256" key="5">
    <source>
        <dbReference type="PIRSR" id="PIRSR601554-1"/>
    </source>
</evidence>
<dbReference type="EC" id="3.2.1.2" evidence="7"/>
<dbReference type="AlphaFoldDB" id="A0A9R1WIP7"/>
<evidence type="ECO:0000256" key="4">
    <source>
        <dbReference type="ARBA" id="ARBA00023326"/>
    </source>
</evidence>
<comment type="similarity">
    <text evidence="6">Belongs to the TRAFAC class myosin-kinesin ATPase superfamily. Kinesin family.</text>
</comment>
<keyword evidence="2 6" id="KW-0505">Motor protein</keyword>
<gene>
    <name evidence="9" type="ORF">LSAT_V11C100048670</name>
</gene>
<keyword evidence="6" id="KW-0067">ATP-binding</keyword>
<dbReference type="Gene3D" id="3.40.850.10">
    <property type="entry name" value="Kinesin motor domain"/>
    <property type="match status" value="1"/>
</dbReference>
<dbReference type="Proteomes" id="UP000235145">
    <property type="component" value="Unassembled WGS sequence"/>
</dbReference>
<keyword evidence="3 7" id="KW-0119">Carbohydrate metabolism</keyword>
<dbReference type="GO" id="GO:0048831">
    <property type="term" value="P:regulation of shoot system development"/>
    <property type="evidence" value="ECO:0000318"/>
    <property type="project" value="GO_Central"/>
</dbReference>
<organism evidence="9 10">
    <name type="scientific">Lactuca sativa</name>
    <name type="common">Garden lettuce</name>
    <dbReference type="NCBI Taxonomy" id="4236"/>
    <lineage>
        <taxon>Eukaryota</taxon>
        <taxon>Viridiplantae</taxon>
        <taxon>Streptophyta</taxon>
        <taxon>Embryophyta</taxon>
        <taxon>Tracheophyta</taxon>
        <taxon>Spermatophyta</taxon>
        <taxon>Magnoliopsida</taxon>
        <taxon>eudicotyledons</taxon>
        <taxon>Gunneridae</taxon>
        <taxon>Pentapetalae</taxon>
        <taxon>asterids</taxon>
        <taxon>campanulids</taxon>
        <taxon>Asterales</taxon>
        <taxon>Asteraceae</taxon>
        <taxon>Cichorioideae</taxon>
        <taxon>Cichorieae</taxon>
        <taxon>Lactucinae</taxon>
        <taxon>Lactuca</taxon>
    </lineage>
</organism>
<dbReference type="InterPro" id="IPR017853">
    <property type="entry name" value="GH"/>
</dbReference>
<dbReference type="InterPro" id="IPR001554">
    <property type="entry name" value="Glyco_hydro_14"/>
</dbReference>
<dbReference type="SUPFAM" id="SSF52540">
    <property type="entry name" value="P-loop containing nucleoside triphosphate hydrolases"/>
    <property type="match status" value="1"/>
</dbReference>
<comment type="similarity">
    <text evidence="1 7">Belongs to the glycosyl hydrolase 14 family.</text>
</comment>
<dbReference type="GO" id="GO:0003777">
    <property type="term" value="F:microtubule motor activity"/>
    <property type="evidence" value="ECO:0007669"/>
    <property type="project" value="InterPro"/>
</dbReference>
<dbReference type="PANTHER" id="PTHR31352">
    <property type="entry name" value="BETA-AMYLASE 1, CHLOROPLASTIC"/>
    <property type="match status" value="1"/>
</dbReference>
<feature type="binding site" evidence="6">
    <location>
        <begin position="352"/>
        <end position="359"/>
    </location>
    <ligand>
        <name>ATP</name>
        <dbReference type="ChEBI" id="CHEBI:30616"/>
    </ligand>
</feature>
<dbReference type="InterPro" id="IPR001752">
    <property type="entry name" value="Kinesin_motor_dom"/>
</dbReference>
<dbReference type="EMBL" id="NBSK02000001">
    <property type="protein sequence ID" value="KAJ0226141.1"/>
    <property type="molecule type" value="Genomic_DNA"/>
</dbReference>
<dbReference type="InterPro" id="IPR027417">
    <property type="entry name" value="P-loop_NTPase"/>
</dbReference>
<proteinExistence type="inferred from homology"/>
<feature type="domain" description="Kinesin motor" evidence="8">
    <location>
        <begin position="282"/>
        <end position="489"/>
    </location>
</feature>
<dbReference type="InterPro" id="IPR036961">
    <property type="entry name" value="Kinesin_motor_dom_sf"/>
</dbReference>
<dbReference type="SUPFAM" id="SSF51445">
    <property type="entry name" value="(Trans)glycosidases"/>
    <property type="match status" value="1"/>
</dbReference>
<comment type="catalytic activity">
    <reaction evidence="7">
        <text>Hydrolysis of (1-&gt;4)-alpha-D-glucosidic linkages in polysaccharides so as to remove successive maltose units from the non-reducing ends of the chains.</text>
        <dbReference type="EC" id="3.2.1.2"/>
    </reaction>
</comment>
<dbReference type="GO" id="GO:0008017">
    <property type="term" value="F:microtubule binding"/>
    <property type="evidence" value="ECO:0007669"/>
    <property type="project" value="InterPro"/>
</dbReference>
<feature type="active site" description="Proton donor" evidence="5">
    <location>
        <position position="109"/>
    </location>
</feature>
<reference evidence="9 10" key="1">
    <citation type="journal article" date="2017" name="Nat. Commun.">
        <title>Genome assembly with in vitro proximity ligation data and whole-genome triplication in lettuce.</title>
        <authorList>
            <person name="Reyes-Chin-Wo S."/>
            <person name="Wang Z."/>
            <person name="Yang X."/>
            <person name="Kozik A."/>
            <person name="Arikit S."/>
            <person name="Song C."/>
            <person name="Xia L."/>
            <person name="Froenicke L."/>
            <person name="Lavelle D.O."/>
            <person name="Truco M.J."/>
            <person name="Xia R."/>
            <person name="Zhu S."/>
            <person name="Xu C."/>
            <person name="Xu H."/>
            <person name="Xu X."/>
            <person name="Cox K."/>
            <person name="Korf I."/>
            <person name="Meyers B.C."/>
            <person name="Michelmore R.W."/>
        </authorList>
    </citation>
    <scope>NUCLEOTIDE SEQUENCE [LARGE SCALE GENOMIC DNA]</scope>
    <source>
        <strain evidence="10">cv. Salinas</strain>
        <tissue evidence="9">Seedlings</tissue>
    </source>
</reference>
<sequence length="489" mass="55530">MKKNLIFPSILRVGLAFHEYGGNDSISIPLPQWVVEIGKDNKDIFFTDREGRRNTKCLSWGIDKERVLKGRTAAEVYFDVMRSFRTDFDDMFVEGLITGLEIGLDANGELKYPSFSEKWDGGILVLVSSRGPENCGEYNSSPQETGFFCEHGDYGSHYGRFFLQLYSQFLIDHANTILSLATLGFEKIQILVKIPAVYWWYRSKSHASKLTGGYYNPDNHDGYSRLFKVLKKHSVVVKFVCPGSNLNLSSKENHDPEGLTWQVLNSAWEEGLCVAGENAFPCFDREVLMRLLETAKPSNDPDHQHFVFFNYKSPFPILPLFDTTLCFSELDQFFPLVENCIVGFNSSVFAYGQSGSGKTYTIWGPSNALLEEELPSDQQGLTPRVFESLFFFRMNEVRLNKINMLTNNSCINAAVLFLRSIMNKLLILLDPTQRNIQIREDTKTGVYVENLTEESVSSIKDVTKHLKKERTTSPAAFTRATVVVAMIEI</sequence>
<keyword evidence="6" id="KW-0547">Nucleotide-binding</keyword>
<evidence type="ECO:0000256" key="3">
    <source>
        <dbReference type="ARBA" id="ARBA00023277"/>
    </source>
</evidence>
<dbReference type="Pfam" id="PF00225">
    <property type="entry name" value="Kinesin"/>
    <property type="match status" value="1"/>
</dbReference>
<dbReference type="GO" id="GO:0005634">
    <property type="term" value="C:nucleus"/>
    <property type="evidence" value="ECO:0000318"/>
    <property type="project" value="GO_Central"/>
</dbReference>
<evidence type="ECO:0000256" key="6">
    <source>
        <dbReference type="PROSITE-ProRule" id="PRU00283"/>
    </source>
</evidence>
<dbReference type="Gene3D" id="3.20.20.80">
    <property type="entry name" value="Glycosidases"/>
    <property type="match status" value="2"/>
</dbReference>
<dbReference type="PRINTS" id="PR00750">
    <property type="entry name" value="BETAAMYLASE"/>
</dbReference>
<dbReference type="GO" id="GO:0005524">
    <property type="term" value="F:ATP binding"/>
    <property type="evidence" value="ECO:0007669"/>
    <property type="project" value="UniProtKB-UniRule"/>
</dbReference>
<evidence type="ECO:0000313" key="9">
    <source>
        <dbReference type="EMBL" id="KAJ0226141.1"/>
    </source>
</evidence>
<evidence type="ECO:0000256" key="7">
    <source>
        <dbReference type="RuleBase" id="RU000509"/>
    </source>
</evidence>
<keyword evidence="7" id="KW-0326">Glycosidase</keyword>
<name>A0A9R1WIP7_LACSA</name>
<dbReference type="PANTHER" id="PTHR31352:SF8">
    <property type="entry name" value="BETA-AMYLASE 8"/>
    <property type="match status" value="1"/>
</dbReference>
<accession>A0A9R1WIP7</accession>
<dbReference type="GO" id="GO:0016161">
    <property type="term" value="F:beta-amylase activity"/>
    <property type="evidence" value="ECO:0007669"/>
    <property type="project" value="UniProtKB-EC"/>
</dbReference>
<dbReference type="Pfam" id="PF01373">
    <property type="entry name" value="Glyco_hydro_14"/>
    <property type="match status" value="2"/>
</dbReference>
<dbReference type="GO" id="GO:0003700">
    <property type="term" value="F:DNA-binding transcription factor activity"/>
    <property type="evidence" value="ECO:0000318"/>
    <property type="project" value="GO_Central"/>
</dbReference>
<dbReference type="SMART" id="SM00129">
    <property type="entry name" value="KISc"/>
    <property type="match status" value="1"/>
</dbReference>
<dbReference type="GO" id="GO:0007018">
    <property type="term" value="P:microtubule-based movement"/>
    <property type="evidence" value="ECO:0007669"/>
    <property type="project" value="InterPro"/>
</dbReference>